<name>A0AAV7DX24_ARIFI</name>
<feature type="domain" description="RNase H type-1" evidence="12">
    <location>
        <begin position="203"/>
        <end position="301"/>
    </location>
</feature>
<protein>
    <recommendedName>
        <fullName evidence="5">Ribonuclease H</fullName>
        <ecNumber evidence="4">3.1.26.4</ecNumber>
    </recommendedName>
</protein>
<evidence type="ECO:0000256" key="2">
    <source>
        <dbReference type="ARBA" id="ARBA00004065"/>
    </source>
</evidence>
<proteinExistence type="inferred from homology"/>
<evidence type="ECO:0000256" key="7">
    <source>
        <dbReference type="ARBA" id="ARBA00022723"/>
    </source>
</evidence>
<dbReference type="Pfam" id="PF13456">
    <property type="entry name" value="RVT_3"/>
    <property type="match status" value="1"/>
</dbReference>
<dbReference type="Pfam" id="PF01693">
    <property type="entry name" value="Cauli_VI"/>
    <property type="match status" value="1"/>
</dbReference>
<dbReference type="GO" id="GO:0003676">
    <property type="term" value="F:nucleic acid binding"/>
    <property type="evidence" value="ECO:0007669"/>
    <property type="project" value="InterPro"/>
</dbReference>
<comment type="caution">
    <text evidence="13">The sequence shown here is derived from an EMBL/GenBank/DDBJ whole genome shotgun (WGS) entry which is preliminary data.</text>
</comment>
<comment type="function">
    <text evidence="2">Endonuclease that specifically degrades the RNA of RNA-DNA hybrids.</text>
</comment>
<dbReference type="EC" id="3.1.26.4" evidence="4"/>
<dbReference type="Gene3D" id="3.40.970.10">
    <property type="entry name" value="Ribonuclease H1, N-terminal domain"/>
    <property type="match status" value="1"/>
</dbReference>
<dbReference type="InterPro" id="IPR009027">
    <property type="entry name" value="Ribosomal_bL9/RNase_H1_N"/>
</dbReference>
<dbReference type="Gene3D" id="3.30.420.10">
    <property type="entry name" value="Ribonuclease H-like superfamily/Ribonuclease H"/>
    <property type="match status" value="1"/>
</dbReference>
<comment type="similarity">
    <text evidence="3">Belongs to the RNase H family.</text>
</comment>
<dbReference type="GO" id="GO:0046872">
    <property type="term" value="F:metal ion binding"/>
    <property type="evidence" value="ECO:0007669"/>
    <property type="project" value="UniProtKB-KW"/>
</dbReference>
<feature type="domain" description="Ribonuclease H1 N-terminal" evidence="11">
    <location>
        <begin position="8"/>
        <end position="50"/>
    </location>
</feature>
<keyword evidence="9" id="KW-0378">Hydrolase</keyword>
<dbReference type="SUPFAM" id="SSF53098">
    <property type="entry name" value="Ribonuclease H-like"/>
    <property type="match status" value="1"/>
</dbReference>
<evidence type="ECO:0000313" key="14">
    <source>
        <dbReference type="Proteomes" id="UP000825729"/>
    </source>
</evidence>
<dbReference type="InterPro" id="IPR036397">
    <property type="entry name" value="RNaseH_sf"/>
</dbReference>
<dbReference type="SUPFAM" id="SSF55658">
    <property type="entry name" value="L9 N-domain-like"/>
    <property type="match status" value="1"/>
</dbReference>
<keyword evidence="10" id="KW-0460">Magnesium</keyword>
<evidence type="ECO:0000259" key="12">
    <source>
        <dbReference type="Pfam" id="PF13456"/>
    </source>
</evidence>
<evidence type="ECO:0000256" key="4">
    <source>
        <dbReference type="ARBA" id="ARBA00012180"/>
    </source>
</evidence>
<dbReference type="Proteomes" id="UP000825729">
    <property type="component" value="Unassembled WGS sequence"/>
</dbReference>
<dbReference type="FunFam" id="3.40.970.10:FF:000002">
    <property type="entry name" value="Ribonuclease H"/>
    <property type="match status" value="1"/>
</dbReference>
<keyword evidence="8" id="KW-0255">Endonuclease</keyword>
<dbReference type="AlphaFoldDB" id="A0AAV7DX24"/>
<evidence type="ECO:0000259" key="11">
    <source>
        <dbReference type="Pfam" id="PF01693"/>
    </source>
</evidence>
<evidence type="ECO:0000256" key="10">
    <source>
        <dbReference type="ARBA" id="ARBA00022842"/>
    </source>
</evidence>
<accession>A0AAV7DX24</accession>
<dbReference type="InterPro" id="IPR002156">
    <property type="entry name" value="RNaseH_domain"/>
</dbReference>
<gene>
    <name evidence="13" type="ORF">H6P81_017069</name>
</gene>
<evidence type="ECO:0000313" key="13">
    <source>
        <dbReference type="EMBL" id="KAG9441215.1"/>
    </source>
</evidence>
<evidence type="ECO:0000256" key="9">
    <source>
        <dbReference type="ARBA" id="ARBA00022801"/>
    </source>
</evidence>
<dbReference type="InterPro" id="IPR037056">
    <property type="entry name" value="RNase_H1_N_sf"/>
</dbReference>
<comment type="cofactor">
    <cofactor evidence="1">
        <name>Mg(2+)</name>
        <dbReference type="ChEBI" id="CHEBI:18420"/>
    </cofactor>
</comment>
<dbReference type="EMBL" id="JAINDJ010000007">
    <property type="protein sequence ID" value="KAG9441215.1"/>
    <property type="molecule type" value="Genomic_DNA"/>
</dbReference>
<keyword evidence="7" id="KW-0479">Metal-binding</keyword>
<evidence type="ECO:0000256" key="1">
    <source>
        <dbReference type="ARBA" id="ARBA00001946"/>
    </source>
</evidence>
<dbReference type="GO" id="GO:0004523">
    <property type="term" value="F:RNA-DNA hybrid ribonuclease activity"/>
    <property type="evidence" value="ECO:0007669"/>
    <property type="project" value="UniProtKB-EC"/>
</dbReference>
<evidence type="ECO:0000256" key="5">
    <source>
        <dbReference type="ARBA" id="ARBA00017721"/>
    </source>
</evidence>
<reference evidence="13 14" key="1">
    <citation type="submission" date="2021-07" db="EMBL/GenBank/DDBJ databases">
        <title>The Aristolochia fimbriata genome: insights into angiosperm evolution, floral development and chemical biosynthesis.</title>
        <authorList>
            <person name="Jiao Y."/>
        </authorList>
    </citation>
    <scope>NUCLEOTIDE SEQUENCE [LARGE SCALE GENOMIC DNA]</scope>
    <source>
        <strain evidence="13">IBCAS-2021</strain>
        <tissue evidence="13">Leaf</tissue>
    </source>
</reference>
<evidence type="ECO:0000256" key="6">
    <source>
        <dbReference type="ARBA" id="ARBA00022722"/>
    </source>
</evidence>
<sequence>MGRKKKNYYAVLRGLKPGVYGSWAECCRQVTGFPGSVFKGFGTIAEAEKYLSSVEIDDDPDHGEKERCVFGNGSGEQSVQHGNYVSPVGRADGIGSNTEEITEHVDHFQRFTSLYELGSLLQRTQSSLDSSNEENGRAFLFDGDQLSDGDYFKHDAAKDLLIFKSEEHLFAYLGLRTIKSKQEAGTSTNFRRTYVLELIGSSRGDPGKAGAGIILKTPDNFMVCKLLVSFGIIPWRLASLHALIVALELSLERGIHHLQVIGKFDAFTTSATHDQRFSDLAEVAHDLMKRFKYLLVSHVGRVYEAELVQWVDGAADLPDGCRKMDCEIH</sequence>
<dbReference type="InterPro" id="IPR012337">
    <property type="entry name" value="RNaseH-like_sf"/>
</dbReference>
<evidence type="ECO:0000256" key="3">
    <source>
        <dbReference type="ARBA" id="ARBA00005300"/>
    </source>
</evidence>
<dbReference type="InterPro" id="IPR011320">
    <property type="entry name" value="RNase_H1_N"/>
</dbReference>
<organism evidence="13 14">
    <name type="scientific">Aristolochia fimbriata</name>
    <name type="common">White veined hardy Dutchman's pipe vine</name>
    <dbReference type="NCBI Taxonomy" id="158543"/>
    <lineage>
        <taxon>Eukaryota</taxon>
        <taxon>Viridiplantae</taxon>
        <taxon>Streptophyta</taxon>
        <taxon>Embryophyta</taxon>
        <taxon>Tracheophyta</taxon>
        <taxon>Spermatophyta</taxon>
        <taxon>Magnoliopsida</taxon>
        <taxon>Magnoliidae</taxon>
        <taxon>Piperales</taxon>
        <taxon>Aristolochiaceae</taxon>
        <taxon>Aristolochia</taxon>
    </lineage>
</organism>
<keyword evidence="14" id="KW-1185">Reference proteome</keyword>
<evidence type="ECO:0000256" key="8">
    <source>
        <dbReference type="ARBA" id="ARBA00022759"/>
    </source>
</evidence>
<keyword evidence="6" id="KW-0540">Nuclease</keyword>